<sequence length="59" mass="6659">MSTYLRKHGLGCTTDRTFIRCIIFCRVPTDLTDIIINGLIIAQDVQDLLFSLSCHSCLI</sequence>
<name>A0A1E3XBB9_9BACT</name>
<evidence type="ECO:0000313" key="2">
    <source>
        <dbReference type="Proteomes" id="UP000094056"/>
    </source>
</evidence>
<reference evidence="1 2" key="1">
    <citation type="submission" date="2016-07" db="EMBL/GenBank/DDBJ databases">
        <title>Draft genome of Scalindua rubra, obtained from a brine-seawater interface in the Red Sea, sheds light on salt adaptation in anammox bacteria.</title>
        <authorList>
            <person name="Speth D.R."/>
            <person name="Lagkouvardos I."/>
            <person name="Wang Y."/>
            <person name="Qian P.-Y."/>
            <person name="Dutilh B.E."/>
            <person name="Jetten M.S."/>
        </authorList>
    </citation>
    <scope>NUCLEOTIDE SEQUENCE [LARGE SCALE GENOMIC DNA]</scope>
    <source>
        <strain evidence="1">BSI-1</strain>
    </source>
</reference>
<evidence type="ECO:0000313" key="1">
    <source>
        <dbReference type="EMBL" id="ODS32900.1"/>
    </source>
</evidence>
<accession>A0A1E3XBB9</accession>
<dbReference type="EMBL" id="MAYW01000044">
    <property type="protein sequence ID" value="ODS32900.1"/>
    <property type="molecule type" value="Genomic_DNA"/>
</dbReference>
<dbReference type="AlphaFoldDB" id="A0A1E3XBB9"/>
<protein>
    <submittedName>
        <fullName evidence="1">Uncharacterized protein</fullName>
    </submittedName>
</protein>
<proteinExistence type="predicted"/>
<gene>
    <name evidence="1" type="ORF">SCARUB_01952</name>
</gene>
<organism evidence="1 2">
    <name type="scientific">Candidatus Scalindua rubra</name>
    <dbReference type="NCBI Taxonomy" id="1872076"/>
    <lineage>
        <taxon>Bacteria</taxon>
        <taxon>Pseudomonadati</taxon>
        <taxon>Planctomycetota</taxon>
        <taxon>Candidatus Brocadiia</taxon>
        <taxon>Candidatus Brocadiales</taxon>
        <taxon>Candidatus Scalinduaceae</taxon>
        <taxon>Candidatus Scalindua</taxon>
    </lineage>
</organism>
<comment type="caution">
    <text evidence="1">The sequence shown here is derived from an EMBL/GenBank/DDBJ whole genome shotgun (WGS) entry which is preliminary data.</text>
</comment>
<dbReference type="Proteomes" id="UP000094056">
    <property type="component" value="Unassembled WGS sequence"/>
</dbReference>